<proteinExistence type="predicted"/>
<reference evidence="1 2" key="1">
    <citation type="submission" date="2018-06" db="EMBL/GenBank/DDBJ databases">
        <authorList>
            <consortium name="Pathogen Informatics"/>
            <person name="Doyle S."/>
        </authorList>
    </citation>
    <scope>NUCLEOTIDE SEQUENCE [LARGE SCALE GENOMIC DNA]</scope>
    <source>
        <strain evidence="1 2">NCTC7915</strain>
    </source>
</reference>
<dbReference type="AlphaFoldDB" id="A0AA46H0G4"/>
<sequence length="126" mass="13854">MGRNYAADTSLLEVISRLSDILTADDRKFLIAYLLACNPPRYSSASEIVEAIQQAAGPLDDILTSYGASHEEPGSKVAHAVSQLRTTISKARLTGTSWESIAKEIGLPEQETRRWFAEAHEQDPTH</sequence>
<dbReference type="RefSeq" id="WP_115030653.1">
    <property type="nucleotide sequence ID" value="NZ_UFYA01000001.1"/>
</dbReference>
<evidence type="ECO:0000313" key="1">
    <source>
        <dbReference type="EMBL" id="STD09847.1"/>
    </source>
</evidence>
<name>A0AA46H0G4_9MICO</name>
<dbReference type="EMBL" id="UFYA01000001">
    <property type="protein sequence ID" value="STD09847.1"/>
    <property type="molecule type" value="Genomic_DNA"/>
</dbReference>
<gene>
    <name evidence="1" type="ORF">NCTC7915_01242</name>
</gene>
<evidence type="ECO:0000313" key="2">
    <source>
        <dbReference type="Proteomes" id="UP000254118"/>
    </source>
</evidence>
<dbReference type="Proteomes" id="UP000254118">
    <property type="component" value="Unassembled WGS sequence"/>
</dbReference>
<comment type="caution">
    <text evidence="1">The sequence shown here is derived from an EMBL/GenBank/DDBJ whole genome shotgun (WGS) entry which is preliminary data.</text>
</comment>
<organism evidence="1 2">
    <name type="scientific">Dermatophilus congolensis</name>
    <dbReference type="NCBI Taxonomy" id="1863"/>
    <lineage>
        <taxon>Bacteria</taxon>
        <taxon>Bacillati</taxon>
        <taxon>Actinomycetota</taxon>
        <taxon>Actinomycetes</taxon>
        <taxon>Micrococcales</taxon>
        <taxon>Dermatophilaceae</taxon>
        <taxon>Dermatophilus</taxon>
    </lineage>
</organism>
<protein>
    <submittedName>
        <fullName evidence="1">Uncharacterized protein</fullName>
    </submittedName>
</protein>
<accession>A0AA46H0G4</accession>